<reference evidence="2 3" key="1">
    <citation type="journal article" date="2010" name="Stand. Genomic Sci.">
        <title>Complete genome sequence of Ilyobacter polytropus type strain (CuHbu1).</title>
        <authorList>
            <person name="Sikorski J."/>
            <person name="Chertkov O."/>
            <person name="Lapidus A."/>
            <person name="Nolan M."/>
            <person name="Lucas S."/>
            <person name="Del Rio T.G."/>
            <person name="Tice H."/>
            <person name="Cheng J.F."/>
            <person name="Tapia R."/>
            <person name="Han C."/>
            <person name="Goodwin L."/>
            <person name="Pitluck S."/>
            <person name="Liolios K."/>
            <person name="Ivanova N."/>
            <person name="Mavromatis K."/>
            <person name="Mikhailova N."/>
            <person name="Pati A."/>
            <person name="Chen A."/>
            <person name="Palaniappan K."/>
            <person name="Land M."/>
            <person name="Hauser L."/>
            <person name="Chang Y.J."/>
            <person name="Jeffries C.D."/>
            <person name="Brambilla E."/>
            <person name="Yasawong M."/>
            <person name="Rohde M."/>
            <person name="Pukall R."/>
            <person name="Spring S."/>
            <person name="Goker M."/>
            <person name="Woyke T."/>
            <person name="Bristow J."/>
            <person name="Eisen J.A."/>
            <person name="Markowitz V."/>
            <person name="Hugenholtz P."/>
            <person name="Kyrpides N.C."/>
            <person name="Klenk H.P."/>
        </authorList>
    </citation>
    <scope>NUCLEOTIDE SEQUENCE [LARGE SCALE GENOMIC DNA]</scope>
    <source>
        <strain evidence="3">ATCC 51220 / DSM 2926 / LMG 16218 / CuHBu1</strain>
    </source>
</reference>
<sequence length="137" mass="16249">MRKNVSKDKPKGKDFGKLKKMRKSKRIEETKKFNAATENKRQNAEARKERREKKAVEEKALNVKIVGFRKGMLLVDVEGEIEKRAFIFSRKKVRKDNLSRKIGDFEIKLYGTNVKIETLEGYEEIKEQLIWEFEEIL</sequence>
<dbReference type="HOGENOM" id="CLU_1862474_0_0_0"/>
<evidence type="ECO:0000313" key="3">
    <source>
        <dbReference type="Proteomes" id="UP000006875"/>
    </source>
</evidence>
<dbReference type="KEGG" id="ipo:Ilyop_1872"/>
<organism evidence="2 3">
    <name type="scientific">Ilyobacter polytropus (strain ATCC 51220 / DSM 2926 / LMG 16218 / CuHBu1)</name>
    <dbReference type="NCBI Taxonomy" id="572544"/>
    <lineage>
        <taxon>Bacteria</taxon>
        <taxon>Fusobacteriati</taxon>
        <taxon>Fusobacteriota</taxon>
        <taxon>Fusobacteriia</taxon>
        <taxon>Fusobacteriales</taxon>
        <taxon>Fusobacteriaceae</taxon>
        <taxon>Ilyobacter</taxon>
    </lineage>
</organism>
<dbReference type="RefSeq" id="WP_013388305.1">
    <property type="nucleotide sequence ID" value="NC_014632.1"/>
</dbReference>
<dbReference type="STRING" id="572544.Ilyop_1872"/>
<dbReference type="OrthoDB" id="88430at2"/>
<accession>E3HAB3</accession>
<proteinExistence type="predicted"/>
<feature type="compositionally biased region" description="Basic and acidic residues" evidence="1">
    <location>
        <begin position="26"/>
        <end position="53"/>
    </location>
</feature>
<dbReference type="EMBL" id="CP002281">
    <property type="protein sequence ID" value="ADO83643.1"/>
    <property type="molecule type" value="Genomic_DNA"/>
</dbReference>
<feature type="region of interest" description="Disordered" evidence="1">
    <location>
        <begin position="1"/>
        <end position="53"/>
    </location>
</feature>
<protein>
    <submittedName>
        <fullName evidence="2">Uncharacterized protein</fullName>
    </submittedName>
</protein>
<gene>
    <name evidence="2" type="ordered locus">Ilyop_1872</name>
</gene>
<keyword evidence="3" id="KW-1185">Reference proteome</keyword>
<name>E3HAB3_ILYPC</name>
<feature type="compositionally biased region" description="Basic and acidic residues" evidence="1">
    <location>
        <begin position="1"/>
        <end position="17"/>
    </location>
</feature>
<dbReference type="AlphaFoldDB" id="E3HAB3"/>
<evidence type="ECO:0000256" key="1">
    <source>
        <dbReference type="SAM" id="MobiDB-lite"/>
    </source>
</evidence>
<evidence type="ECO:0000313" key="2">
    <source>
        <dbReference type="EMBL" id="ADO83643.1"/>
    </source>
</evidence>
<dbReference type="eggNOG" id="ENOG5032VIQ">
    <property type="taxonomic scope" value="Bacteria"/>
</dbReference>
<dbReference type="Proteomes" id="UP000006875">
    <property type="component" value="Chromosome"/>
</dbReference>